<feature type="transmembrane region" description="Helical" evidence="1">
    <location>
        <begin position="265"/>
        <end position="287"/>
    </location>
</feature>
<reference evidence="3 4" key="2">
    <citation type="submission" date="2024-07" db="EMBL/GenBank/DDBJ databases">
        <authorList>
            <person name="Akdeniz Z."/>
        </authorList>
    </citation>
    <scope>NUCLEOTIDE SEQUENCE [LARGE SCALE GENOMIC DNA]</scope>
</reference>
<feature type="transmembrane region" description="Helical" evidence="1">
    <location>
        <begin position="149"/>
        <end position="170"/>
    </location>
</feature>
<keyword evidence="1" id="KW-1133">Transmembrane helix</keyword>
<dbReference type="EMBL" id="CAXDID020000008">
    <property type="protein sequence ID" value="CAL5977978.1"/>
    <property type="molecule type" value="Genomic_DNA"/>
</dbReference>
<organism evidence="2">
    <name type="scientific">Hexamita inflata</name>
    <dbReference type="NCBI Taxonomy" id="28002"/>
    <lineage>
        <taxon>Eukaryota</taxon>
        <taxon>Metamonada</taxon>
        <taxon>Diplomonadida</taxon>
        <taxon>Hexamitidae</taxon>
        <taxon>Hexamitinae</taxon>
        <taxon>Hexamita</taxon>
    </lineage>
</organism>
<evidence type="ECO:0000313" key="3">
    <source>
        <dbReference type="EMBL" id="CAL5977978.1"/>
    </source>
</evidence>
<protein>
    <recommendedName>
        <fullName evidence="5">Transmembrane protein</fullName>
    </recommendedName>
</protein>
<proteinExistence type="predicted"/>
<keyword evidence="1" id="KW-0812">Transmembrane</keyword>
<evidence type="ECO:0000256" key="1">
    <source>
        <dbReference type="SAM" id="Phobius"/>
    </source>
</evidence>
<comment type="caution">
    <text evidence="2">The sequence shown here is derived from an EMBL/GenBank/DDBJ whole genome shotgun (WGS) entry which is preliminary data.</text>
</comment>
<keyword evidence="1" id="KW-0472">Membrane</keyword>
<feature type="transmembrane region" description="Helical" evidence="1">
    <location>
        <begin position="319"/>
        <end position="341"/>
    </location>
</feature>
<gene>
    <name evidence="3" type="ORF">HINF_LOCUS4569</name>
    <name evidence="2" type="ORF">HINF_LOCUS6999</name>
</gene>
<evidence type="ECO:0008006" key="5">
    <source>
        <dbReference type="Google" id="ProtNLM"/>
    </source>
</evidence>
<evidence type="ECO:0000313" key="4">
    <source>
        <dbReference type="Proteomes" id="UP001642409"/>
    </source>
</evidence>
<keyword evidence="4" id="KW-1185">Reference proteome</keyword>
<evidence type="ECO:0000313" key="2">
    <source>
        <dbReference type="EMBL" id="CAI9919354.1"/>
    </source>
</evidence>
<dbReference type="EMBL" id="CATOUU010000171">
    <property type="protein sequence ID" value="CAI9919354.1"/>
    <property type="molecule type" value="Genomic_DNA"/>
</dbReference>
<feature type="transmembrane region" description="Helical" evidence="1">
    <location>
        <begin position="199"/>
        <end position="216"/>
    </location>
</feature>
<name>A0AA86NGJ6_9EUKA</name>
<reference evidence="2" key="1">
    <citation type="submission" date="2023-06" db="EMBL/GenBank/DDBJ databases">
        <authorList>
            <person name="Kurt Z."/>
        </authorList>
    </citation>
    <scope>NUCLEOTIDE SEQUENCE</scope>
</reference>
<dbReference type="AlphaFoldDB" id="A0AA86NGJ6"/>
<sequence>MAGDDARFQNVTIRGKCVRFYANSPRNIEYPIQSGIINSIQSLGTTNLNLSVYTQYYGPKICVDEFTYMPAFYLTTEDPALLELCNNLSTIQSNFTEHVNNGTWEYLGVDKNVNTPENIKAIAYTQQMIDKIKTTCQSAYFLPKYLNNLANISSIFVVLYFGTLIIYTIIRQYLTKTKNNNEHFGIISKQLEQKKQIELVNAIIIAIVSLCVLIYVQSYLAQFLVILIIFIISLVAFGYQHYHKIGSDDNENYIGQTKQQIRKNILVFAVQFIISITIDLFDILQTITNSLQMLQYMKFQYYLNRIQNIKWLMNPANQILMAAQYLGQGIYPYILLGISLINQELMRSEWFKLIIKTSDDPLDTSTFLFKKLLKLFNYYQNFTYNVFFAYTDTQLKVSMFKDANTNEITEVMIKIFLAGTLYSISKFNLLLEYYQQLLFNNQIK</sequence>
<feature type="transmembrane region" description="Helical" evidence="1">
    <location>
        <begin position="222"/>
        <end position="239"/>
    </location>
</feature>
<accession>A0AA86NGJ6</accession>
<dbReference type="Proteomes" id="UP001642409">
    <property type="component" value="Unassembled WGS sequence"/>
</dbReference>